<dbReference type="Proteomes" id="UP000230233">
    <property type="component" value="Chromosome V"/>
</dbReference>
<protein>
    <submittedName>
        <fullName evidence="2">Uncharacterized protein</fullName>
    </submittedName>
</protein>
<evidence type="ECO:0000256" key="1">
    <source>
        <dbReference type="SAM" id="MobiDB-lite"/>
    </source>
</evidence>
<feature type="region of interest" description="Disordered" evidence="1">
    <location>
        <begin position="1"/>
        <end position="141"/>
    </location>
</feature>
<keyword evidence="3" id="KW-1185">Reference proteome</keyword>
<reference evidence="3" key="1">
    <citation type="submission" date="2017-10" db="EMBL/GenBank/DDBJ databases">
        <title>Rapid genome shrinkage in a self-fertile nematode reveals novel sperm competition proteins.</title>
        <authorList>
            <person name="Yin D."/>
            <person name="Schwarz E.M."/>
            <person name="Thomas C.G."/>
            <person name="Felde R.L."/>
            <person name="Korf I.F."/>
            <person name="Cutter A.D."/>
            <person name="Schartner C.M."/>
            <person name="Ralston E.J."/>
            <person name="Meyer B.J."/>
            <person name="Haag E.S."/>
        </authorList>
    </citation>
    <scope>NUCLEOTIDE SEQUENCE [LARGE SCALE GENOMIC DNA]</scope>
    <source>
        <strain evidence="3">JU1422</strain>
    </source>
</reference>
<feature type="compositionally biased region" description="Polar residues" evidence="1">
    <location>
        <begin position="60"/>
        <end position="81"/>
    </location>
</feature>
<comment type="caution">
    <text evidence="2">The sequence shown here is derived from an EMBL/GenBank/DDBJ whole genome shotgun (WGS) entry which is preliminary data.</text>
</comment>
<feature type="compositionally biased region" description="Polar residues" evidence="1">
    <location>
        <begin position="14"/>
        <end position="28"/>
    </location>
</feature>
<accession>A0A2G5T5S5</accession>
<feature type="compositionally biased region" description="Low complexity" evidence="1">
    <location>
        <begin position="111"/>
        <end position="121"/>
    </location>
</feature>
<proteinExistence type="predicted"/>
<sequence length="335" mass="38162">MTKKKVAPSAPALQKTQAPSQSNRSSNEGPEKQRTTQRPTPPVPPTRNPQTSNKGPGGSAAQQLQNLRIQRSETRGNPNNNSGSSQRPTPPGPPSRNPQISKNAPNGSTSQPQPNANNQPPKSGILANVQRSNHDQPPVLDMDQTISSEEVVKSFFPLKNKSYRLLLYKYFPKEVAETIEILEGGFTVDEQLFKIYNHGKEFKMDLIRLMAYPGCHKKIGVEITAPYDSLRRTYRNRYGDSFTYTKCLLKWIQEVATQSANLEKEDFAKGCLAYSLKKMETKIDDHSRMFQYENSDMNKKREKFKKIVLRRIDEEREEMIITARNKDQRIFESLM</sequence>
<evidence type="ECO:0000313" key="2">
    <source>
        <dbReference type="EMBL" id="PIC22724.1"/>
    </source>
</evidence>
<name>A0A2G5T5S5_9PELO</name>
<organism evidence="2 3">
    <name type="scientific">Caenorhabditis nigoni</name>
    <dbReference type="NCBI Taxonomy" id="1611254"/>
    <lineage>
        <taxon>Eukaryota</taxon>
        <taxon>Metazoa</taxon>
        <taxon>Ecdysozoa</taxon>
        <taxon>Nematoda</taxon>
        <taxon>Chromadorea</taxon>
        <taxon>Rhabditida</taxon>
        <taxon>Rhabditina</taxon>
        <taxon>Rhabditomorpha</taxon>
        <taxon>Rhabditoidea</taxon>
        <taxon>Rhabditidae</taxon>
        <taxon>Peloderinae</taxon>
        <taxon>Caenorhabditis</taxon>
    </lineage>
</organism>
<gene>
    <name evidence="2" type="primary">Cnig_chr_V.g16678</name>
    <name evidence="2" type="ORF">B9Z55_016678</name>
</gene>
<feature type="compositionally biased region" description="Polar residues" evidence="1">
    <location>
        <begin position="100"/>
        <end position="110"/>
    </location>
</feature>
<evidence type="ECO:0000313" key="3">
    <source>
        <dbReference type="Proteomes" id="UP000230233"/>
    </source>
</evidence>
<dbReference type="AlphaFoldDB" id="A0A2G5T5S5"/>
<dbReference type="EMBL" id="PDUG01000005">
    <property type="protein sequence ID" value="PIC22724.1"/>
    <property type="molecule type" value="Genomic_DNA"/>
</dbReference>